<gene>
    <name evidence="6" type="ORF">BT96DRAFT_747955</name>
</gene>
<comment type="subcellular location">
    <subcellularLocation>
        <location evidence="1">Nucleus</location>
    </subcellularLocation>
</comment>
<dbReference type="GO" id="GO:0008270">
    <property type="term" value="F:zinc ion binding"/>
    <property type="evidence" value="ECO:0007669"/>
    <property type="project" value="UniProtKB-KW"/>
</dbReference>
<evidence type="ECO:0000256" key="2">
    <source>
        <dbReference type="ARBA" id="ARBA00022723"/>
    </source>
</evidence>
<feature type="non-terminal residue" evidence="6">
    <location>
        <position position="1"/>
    </location>
</feature>
<evidence type="ECO:0008006" key="8">
    <source>
        <dbReference type="Google" id="ProtNLM"/>
    </source>
</evidence>
<accession>A0A6A4GGW9</accession>
<dbReference type="EMBL" id="ML770067">
    <property type="protein sequence ID" value="KAE9384869.1"/>
    <property type="molecule type" value="Genomic_DNA"/>
</dbReference>
<evidence type="ECO:0000313" key="6">
    <source>
        <dbReference type="EMBL" id="KAE9384869.1"/>
    </source>
</evidence>
<dbReference type="GO" id="GO:0005634">
    <property type="term" value="C:nucleus"/>
    <property type="evidence" value="ECO:0007669"/>
    <property type="project" value="UniProtKB-SubCell"/>
</dbReference>
<keyword evidence="2" id="KW-0479">Metal-binding</keyword>
<sequence>KRTAPIYAFYHPNPDIEFDEKGSPKYAAFACCNCRSKQKQGLSGTDAASTSVLHRHARKCWGEEAVKAAQDSKDISRAREAIQKFGSKKKQSMLTAALRTVKGWAESFSTTPPSKESIRVVTARWVAECARPFRVVQDRGYCWLQKEGRPDRYVPSKETVSRDVKNLFEKTKEKIAAELQDYDGEIPIALDCWTSPNH</sequence>
<evidence type="ECO:0000313" key="7">
    <source>
        <dbReference type="Proteomes" id="UP000799118"/>
    </source>
</evidence>
<dbReference type="InterPro" id="IPR052035">
    <property type="entry name" value="ZnF_BED_domain_contain"/>
</dbReference>
<dbReference type="SUPFAM" id="SSF140996">
    <property type="entry name" value="Hermes dimerisation domain"/>
    <property type="match status" value="1"/>
</dbReference>
<dbReference type="PANTHER" id="PTHR46481">
    <property type="entry name" value="ZINC FINGER BED DOMAIN-CONTAINING PROTEIN 4"/>
    <property type="match status" value="1"/>
</dbReference>
<evidence type="ECO:0000256" key="4">
    <source>
        <dbReference type="ARBA" id="ARBA00022833"/>
    </source>
</evidence>
<keyword evidence="5" id="KW-0539">Nucleus</keyword>
<dbReference type="Proteomes" id="UP000799118">
    <property type="component" value="Unassembled WGS sequence"/>
</dbReference>
<organism evidence="6 7">
    <name type="scientific">Gymnopus androsaceus JB14</name>
    <dbReference type="NCBI Taxonomy" id="1447944"/>
    <lineage>
        <taxon>Eukaryota</taxon>
        <taxon>Fungi</taxon>
        <taxon>Dikarya</taxon>
        <taxon>Basidiomycota</taxon>
        <taxon>Agaricomycotina</taxon>
        <taxon>Agaricomycetes</taxon>
        <taxon>Agaricomycetidae</taxon>
        <taxon>Agaricales</taxon>
        <taxon>Marasmiineae</taxon>
        <taxon>Omphalotaceae</taxon>
        <taxon>Gymnopus</taxon>
    </lineage>
</organism>
<protein>
    <recommendedName>
        <fullName evidence="8">BED-type domain-containing protein</fullName>
    </recommendedName>
</protein>
<evidence type="ECO:0000256" key="1">
    <source>
        <dbReference type="ARBA" id="ARBA00004123"/>
    </source>
</evidence>
<evidence type="ECO:0000256" key="3">
    <source>
        <dbReference type="ARBA" id="ARBA00022771"/>
    </source>
</evidence>
<feature type="non-terminal residue" evidence="6">
    <location>
        <position position="198"/>
    </location>
</feature>
<reference evidence="6" key="1">
    <citation type="journal article" date="2019" name="Environ. Microbiol.">
        <title>Fungal ecological strategies reflected in gene transcription - a case study of two litter decomposers.</title>
        <authorList>
            <person name="Barbi F."/>
            <person name="Kohler A."/>
            <person name="Barry K."/>
            <person name="Baskaran P."/>
            <person name="Daum C."/>
            <person name="Fauchery L."/>
            <person name="Ihrmark K."/>
            <person name="Kuo A."/>
            <person name="LaButti K."/>
            <person name="Lipzen A."/>
            <person name="Morin E."/>
            <person name="Grigoriev I.V."/>
            <person name="Henrissat B."/>
            <person name="Lindahl B."/>
            <person name="Martin F."/>
        </authorList>
    </citation>
    <scope>NUCLEOTIDE SEQUENCE</scope>
    <source>
        <strain evidence="6">JB14</strain>
    </source>
</reference>
<proteinExistence type="predicted"/>
<keyword evidence="3" id="KW-0863">Zinc-finger</keyword>
<keyword evidence="4" id="KW-0862">Zinc</keyword>
<keyword evidence="7" id="KW-1185">Reference proteome</keyword>
<evidence type="ECO:0000256" key="5">
    <source>
        <dbReference type="ARBA" id="ARBA00023242"/>
    </source>
</evidence>
<name>A0A6A4GGW9_9AGAR</name>
<dbReference type="AlphaFoldDB" id="A0A6A4GGW9"/>
<dbReference type="OrthoDB" id="2677917at2759"/>
<dbReference type="PANTHER" id="PTHR46481:SF10">
    <property type="entry name" value="ZINC FINGER BED DOMAIN-CONTAINING PROTEIN 39"/>
    <property type="match status" value="1"/>
</dbReference>